<proteinExistence type="predicted"/>
<comment type="caution">
    <text evidence="2">The sequence shown here is derived from an EMBL/GenBank/DDBJ whole genome shotgun (WGS) entry which is preliminary data.</text>
</comment>
<organism evidence="2 3">
    <name type="scientific">Lasiodiplodia theobromae</name>
    <dbReference type="NCBI Taxonomy" id="45133"/>
    <lineage>
        <taxon>Eukaryota</taxon>
        <taxon>Fungi</taxon>
        <taxon>Dikarya</taxon>
        <taxon>Ascomycota</taxon>
        <taxon>Pezizomycotina</taxon>
        <taxon>Dothideomycetes</taxon>
        <taxon>Dothideomycetes incertae sedis</taxon>
        <taxon>Botryosphaeriales</taxon>
        <taxon>Botryosphaeriaceae</taxon>
        <taxon>Lasiodiplodia</taxon>
    </lineage>
</organism>
<feature type="region of interest" description="Disordered" evidence="1">
    <location>
        <begin position="93"/>
        <end position="116"/>
    </location>
</feature>
<evidence type="ECO:0000313" key="2">
    <source>
        <dbReference type="EMBL" id="KAB2575539.1"/>
    </source>
</evidence>
<dbReference type="AlphaFoldDB" id="A0A5N5DCR4"/>
<dbReference type="EMBL" id="VCHE01000032">
    <property type="protein sequence ID" value="KAB2575539.1"/>
    <property type="molecule type" value="Genomic_DNA"/>
</dbReference>
<keyword evidence="3" id="KW-1185">Reference proteome</keyword>
<dbReference type="Proteomes" id="UP000325902">
    <property type="component" value="Unassembled WGS sequence"/>
</dbReference>
<reference evidence="2 3" key="1">
    <citation type="journal article" date="2019" name="Sci. Rep.">
        <title>A multi-omics analysis of the grapevine pathogen Lasiodiplodia theobromae reveals that temperature affects the expression of virulence- and pathogenicity-related genes.</title>
        <authorList>
            <person name="Felix C."/>
            <person name="Meneses R."/>
            <person name="Goncalves M.F.M."/>
            <person name="Tilleman L."/>
            <person name="Duarte A.S."/>
            <person name="Jorrin-Novo J.V."/>
            <person name="Van de Peer Y."/>
            <person name="Deforce D."/>
            <person name="Van Nieuwerburgh F."/>
            <person name="Esteves A.C."/>
            <person name="Alves A."/>
        </authorList>
    </citation>
    <scope>NUCLEOTIDE SEQUENCE [LARGE SCALE GENOMIC DNA]</scope>
    <source>
        <strain evidence="2 3">LA-SOL3</strain>
    </source>
</reference>
<name>A0A5N5DCR4_9PEZI</name>
<protein>
    <submittedName>
        <fullName evidence="2">Uncharacterized protein</fullName>
    </submittedName>
</protein>
<sequence>MAEKEVDKSRRLGNIISISSEVVYLKDIASAFTQDDSEDEEPERPETPENQTPANLDEPQWQTKVRRLALQHVSNATHAAEVTRDAFQRLNAKHKRSRDSAPEIATLESWQRQIEG</sequence>
<gene>
    <name evidence="2" type="ORF">DBV05_g5782</name>
</gene>
<evidence type="ECO:0000313" key="3">
    <source>
        <dbReference type="Proteomes" id="UP000325902"/>
    </source>
</evidence>
<evidence type="ECO:0000256" key="1">
    <source>
        <dbReference type="SAM" id="MobiDB-lite"/>
    </source>
</evidence>
<feature type="region of interest" description="Disordered" evidence="1">
    <location>
        <begin position="30"/>
        <end position="60"/>
    </location>
</feature>
<accession>A0A5N5DCR4</accession>